<evidence type="ECO:0000259" key="5">
    <source>
        <dbReference type="PROSITE" id="PS50931"/>
    </source>
</evidence>
<dbReference type="InterPro" id="IPR000847">
    <property type="entry name" value="LysR_HTH_N"/>
</dbReference>
<dbReference type="RefSeq" id="WP_107245069.1">
    <property type="nucleotide sequence ID" value="NZ_PYMJ01000036.1"/>
</dbReference>
<comment type="similarity">
    <text evidence="1">Belongs to the LysR transcriptional regulatory family.</text>
</comment>
<evidence type="ECO:0000313" key="7">
    <source>
        <dbReference type="Proteomes" id="UP000240987"/>
    </source>
</evidence>
<dbReference type="Gene3D" id="1.10.10.10">
    <property type="entry name" value="Winged helix-like DNA-binding domain superfamily/Winged helix DNA-binding domain"/>
    <property type="match status" value="1"/>
</dbReference>
<evidence type="ECO:0000256" key="4">
    <source>
        <dbReference type="ARBA" id="ARBA00023163"/>
    </source>
</evidence>
<dbReference type="GO" id="GO:0006351">
    <property type="term" value="P:DNA-templated transcription"/>
    <property type="evidence" value="ECO:0007669"/>
    <property type="project" value="TreeGrafter"/>
</dbReference>
<evidence type="ECO:0000256" key="3">
    <source>
        <dbReference type="ARBA" id="ARBA00023125"/>
    </source>
</evidence>
<keyword evidence="2" id="KW-0805">Transcription regulation</keyword>
<sequence length="305" mass="33524">MDVFSAIPVFVAVVECGSFSLAGEKLGVTKSAVSKRISQLEAKLGIQLLQRTTRRLSLTEAGEKYFDYARNALTIANEGEDAISMLQEQPQGTLRLNVPMVFGRLHIAPMIPKFLQDNPKIKVEMIMDDKVVDLISGSFDIAIRIGKLPDSSLIAKRIAPCHSVLCASPDYLKKHGTPSTPLDLAHHNCLSYSYFQAGSEWRFNGPEGPISVVPKGNYSVNNSDALFEGLLAGLGVCQMPTFIVGSAIEQGNLISLIPEYELPKHAIYAMLPERKHIPAKISIFLAYLKTYIDEKSASWDLNQSL</sequence>
<dbReference type="FunFam" id="1.10.10.10:FF:000001">
    <property type="entry name" value="LysR family transcriptional regulator"/>
    <property type="match status" value="1"/>
</dbReference>
<dbReference type="GO" id="GO:0003700">
    <property type="term" value="F:DNA-binding transcription factor activity"/>
    <property type="evidence" value="ECO:0007669"/>
    <property type="project" value="InterPro"/>
</dbReference>
<dbReference type="GO" id="GO:0043565">
    <property type="term" value="F:sequence-specific DNA binding"/>
    <property type="evidence" value="ECO:0007669"/>
    <property type="project" value="TreeGrafter"/>
</dbReference>
<evidence type="ECO:0000256" key="1">
    <source>
        <dbReference type="ARBA" id="ARBA00009437"/>
    </source>
</evidence>
<dbReference type="CDD" id="cd08422">
    <property type="entry name" value="PBP2_CrgA_like"/>
    <property type="match status" value="1"/>
</dbReference>
<dbReference type="SUPFAM" id="SSF46785">
    <property type="entry name" value="Winged helix' DNA-binding domain"/>
    <property type="match status" value="1"/>
</dbReference>
<comment type="caution">
    <text evidence="6">The sequence shown here is derived from an EMBL/GenBank/DDBJ whole genome shotgun (WGS) entry which is preliminary data.</text>
</comment>
<dbReference type="SUPFAM" id="SSF53850">
    <property type="entry name" value="Periplasmic binding protein-like II"/>
    <property type="match status" value="1"/>
</dbReference>
<dbReference type="OrthoDB" id="9786526at2"/>
<dbReference type="InterPro" id="IPR005119">
    <property type="entry name" value="LysR_subst-bd"/>
</dbReference>
<dbReference type="FunFam" id="3.40.190.290:FF:000001">
    <property type="entry name" value="Transcriptional regulator, LysR family"/>
    <property type="match status" value="1"/>
</dbReference>
<dbReference type="PRINTS" id="PR00039">
    <property type="entry name" value="HTHLYSR"/>
</dbReference>
<dbReference type="InterPro" id="IPR036388">
    <property type="entry name" value="WH-like_DNA-bd_sf"/>
</dbReference>
<keyword evidence="3" id="KW-0238">DNA-binding</keyword>
<dbReference type="PANTHER" id="PTHR30537">
    <property type="entry name" value="HTH-TYPE TRANSCRIPTIONAL REGULATOR"/>
    <property type="match status" value="1"/>
</dbReference>
<evidence type="ECO:0000313" key="6">
    <source>
        <dbReference type="EMBL" id="PSU45089.1"/>
    </source>
</evidence>
<dbReference type="InterPro" id="IPR058163">
    <property type="entry name" value="LysR-type_TF_proteobact-type"/>
</dbReference>
<dbReference type="Pfam" id="PF00126">
    <property type="entry name" value="HTH_1"/>
    <property type="match status" value="1"/>
</dbReference>
<name>A0A2T3J8L8_9GAMM</name>
<dbReference type="PANTHER" id="PTHR30537:SF5">
    <property type="entry name" value="HTH-TYPE TRANSCRIPTIONAL ACTIVATOR TTDR-RELATED"/>
    <property type="match status" value="1"/>
</dbReference>
<dbReference type="Gene3D" id="3.40.190.290">
    <property type="match status" value="1"/>
</dbReference>
<proteinExistence type="inferred from homology"/>
<dbReference type="AlphaFoldDB" id="A0A2T3J8L8"/>
<reference evidence="6 7" key="1">
    <citation type="submission" date="2018-01" db="EMBL/GenBank/DDBJ databases">
        <title>Whole genome sequencing of Histamine producing bacteria.</title>
        <authorList>
            <person name="Butler K."/>
        </authorList>
    </citation>
    <scope>NUCLEOTIDE SEQUENCE [LARGE SCALE GENOMIC DNA]</scope>
    <source>
        <strain evidence="6 7">JCM 12947</strain>
    </source>
</reference>
<dbReference type="InterPro" id="IPR036390">
    <property type="entry name" value="WH_DNA-bd_sf"/>
</dbReference>
<organism evidence="6 7">
    <name type="scientific">Photobacterium frigidiphilum</name>
    <dbReference type="NCBI Taxonomy" id="264736"/>
    <lineage>
        <taxon>Bacteria</taxon>
        <taxon>Pseudomonadati</taxon>
        <taxon>Pseudomonadota</taxon>
        <taxon>Gammaproteobacteria</taxon>
        <taxon>Vibrionales</taxon>
        <taxon>Vibrionaceae</taxon>
        <taxon>Photobacterium</taxon>
    </lineage>
</organism>
<evidence type="ECO:0000256" key="2">
    <source>
        <dbReference type="ARBA" id="ARBA00023015"/>
    </source>
</evidence>
<accession>A0A2T3J8L8</accession>
<keyword evidence="7" id="KW-1185">Reference proteome</keyword>
<feature type="domain" description="HTH lysR-type" evidence="5">
    <location>
        <begin position="1"/>
        <end position="59"/>
    </location>
</feature>
<protein>
    <submittedName>
        <fullName evidence="6">LysR family transcriptional regulator</fullName>
    </submittedName>
</protein>
<gene>
    <name evidence="6" type="ORF">C9J12_24305</name>
</gene>
<dbReference type="Proteomes" id="UP000240987">
    <property type="component" value="Unassembled WGS sequence"/>
</dbReference>
<dbReference type="Pfam" id="PF03466">
    <property type="entry name" value="LysR_substrate"/>
    <property type="match status" value="1"/>
</dbReference>
<dbReference type="PROSITE" id="PS50931">
    <property type="entry name" value="HTH_LYSR"/>
    <property type="match status" value="1"/>
</dbReference>
<dbReference type="EMBL" id="PYMJ01000036">
    <property type="protein sequence ID" value="PSU45089.1"/>
    <property type="molecule type" value="Genomic_DNA"/>
</dbReference>
<keyword evidence="4" id="KW-0804">Transcription</keyword>